<dbReference type="OrthoDB" id="143411at2"/>
<dbReference type="KEGG" id="dfo:Dform_01236"/>
<accession>A0A1P8F7Z3</accession>
<dbReference type="GO" id="GO:0016887">
    <property type="term" value="F:ATP hydrolysis activity"/>
    <property type="evidence" value="ECO:0007669"/>
    <property type="project" value="InterPro"/>
</dbReference>
<dbReference type="InterPro" id="IPR050921">
    <property type="entry name" value="T4SS_GSP_E_ATPase"/>
</dbReference>
<dbReference type="STRING" id="1839801.Dform_01236"/>
<dbReference type="InterPro" id="IPR001482">
    <property type="entry name" value="T2SS/T4SS_dom"/>
</dbReference>
<dbReference type="Gene3D" id="3.40.50.300">
    <property type="entry name" value="P-loop containing nucleotide triphosphate hydrolases"/>
    <property type="match status" value="1"/>
</dbReference>
<dbReference type="AlphaFoldDB" id="A0A1P8F7Z3"/>
<dbReference type="Gene3D" id="3.30.450.90">
    <property type="match status" value="1"/>
</dbReference>
<gene>
    <name evidence="3" type="ORF">Dform_01236</name>
</gene>
<evidence type="ECO:0000313" key="4">
    <source>
        <dbReference type="Proteomes" id="UP000185934"/>
    </source>
</evidence>
<keyword evidence="4" id="KW-1185">Reference proteome</keyword>
<dbReference type="InterPro" id="IPR003593">
    <property type="entry name" value="AAA+_ATPase"/>
</dbReference>
<dbReference type="RefSeq" id="WP_076004235.1">
    <property type="nucleotide sequence ID" value="NZ_CP018258.1"/>
</dbReference>
<dbReference type="Proteomes" id="UP000185934">
    <property type="component" value="Chromosome"/>
</dbReference>
<dbReference type="InterPro" id="IPR006321">
    <property type="entry name" value="PilT/PilU"/>
</dbReference>
<organism evidence="3 4">
    <name type="scientific">Dehalogenimonas formicexedens</name>
    <dbReference type="NCBI Taxonomy" id="1839801"/>
    <lineage>
        <taxon>Bacteria</taxon>
        <taxon>Bacillati</taxon>
        <taxon>Chloroflexota</taxon>
        <taxon>Dehalococcoidia</taxon>
        <taxon>Dehalococcoidales</taxon>
        <taxon>Dehalococcoidaceae</taxon>
        <taxon>Dehalogenimonas</taxon>
    </lineage>
</organism>
<comment type="similarity">
    <text evidence="1">Belongs to the GSP E family.</text>
</comment>
<dbReference type="EMBL" id="CP018258">
    <property type="protein sequence ID" value="APV44565.1"/>
    <property type="molecule type" value="Genomic_DNA"/>
</dbReference>
<dbReference type="GO" id="GO:0005524">
    <property type="term" value="F:ATP binding"/>
    <property type="evidence" value="ECO:0007669"/>
    <property type="project" value="InterPro"/>
</dbReference>
<proteinExistence type="inferred from homology"/>
<dbReference type="PANTHER" id="PTHR30486:SF16">
    <property type="entry name" value="TWITCHING MOTILITY PROTEIN PILT"/>
    <property type="match status" value="1"/>
</dbReference>
<dbReference type="NCBIfam" id="TIGR01420">
    <property type="entry name" value="pilT_fam"/>
    <property type="match status" value="1"/>
</dbReference>
<sequence length="359" mass="40425">MTVPIEKLLEFIVLRDATDLHITVPSVPVLRVDGELIPLTEVPPFTPQDIETMFNLITTEEQRAAFKLDRELDFSYSMDGLSRFRVSAISQRNSISLAIRPVPFKIPSIDELELPQIFKTLVSKSRGLILITGAAGAGKSTTLAAMINHLNETVKRNIITIEDPIEYLFPNVKCLIRQRDMGDDAHNFSDALVHSLRHDPDVLVIGEMRDLDTMKTALTAAETGHLVLSTLHTLDAAQTIDRVVDIFPPEQQRQIRYQLSQVLIGVVSQRLPHRAKGGRIAAFEIMLNNPVISRLIREEKIFDLQANIEVSHKEGMQTMDQALADLIKRKVITRDEGMLYSSSQARLQQLLQSERSTVY</sequence>
<dbReference type="SUPFAM" id="SSF52540">
    <property type="entry name" value="P-loop containing nucleoside triphosphate hydrolases"/>
    <property type="match status" value="1"/>
</dbReference>
<dbReference type="PROSITE" id="PS00662">
    <property type="entry name" value="T2SP_E"/>
    <property type="match status" value="1"/>
</dbReference>
<evidence type="ECO:0000259" key="2">
    <source>
        <dbReference type="PROSITE" id="PS00662"/>
    </source>
</evidence>
<name>A0A1P8F7Z3_9CHLR</name>
<evidence type="ECO:0000256" key="1">
    <source>
        <dbReference type="ARBA" id="ARBA00006611"/>
    </source>
</evidence>
<reference evidence="4" key="1">
    <citation type="submission" date="2016-11" db="EMBL/GenBank/DDBJ databases">
        <title>Dehalogenimonas formicexedens sp. nov., a chlorinated alkane respiring bacterium isolated from contaminated groundwater.</title>
        <authorList>
            <person name="Key T.A."/>
            <person name="Bowman K.S."/>
            <person name="Lee I."/>
            <person name="Chun J."/>
            <person name="Albuquerque L."/>
            <person name="da Costa M.S."/>
            <person name="Rainey F.A."/>
            <person name="Moe W.M."/>
        </authorList>
    </citation>
    <scope>NUCLEOTIDE SEQUENCE [LARGE SCALE GENOMIC DNA]</scope>
    <source>
        <strain evidence="4">NSZ-14</strain>
    </source>
</reference>
<dbReference type="InterPro" id="IPR027417">
    <property type="entry name" value="P-loop_NTPase"/>
</dbReference>
<dbReference type="CDD" id="cd01131">
    <property type="entry name" value="PilT"/>
    <property type="match status" value="1"/>
</dbReference>
<feature type="domain" description="Bacterial type II secretion system protein E" evidence="2">
    <location>
        <begin position="196"/>
        <end position="210"/>
    </location>
</feature>
<evidence type="ECO:0000313" key="3">
    <source>
        <dbReference type="EMBL" id="APV44565.1"/>
    </source>
</evidence>
<protein>
    <submittedName>
        <fullName evidence="3">Twitching motility protein PilT</fullName>
    </submittedName>
</protein>
<dbReference type="SMART" id="SM00382">
    <property type="entry name" value="AAA"/>
    <property type="match status" value="1"/>
</dbReference>
<dbReference type="PANTHER" id="PTHR30486">
    <property type="entry name" value="TWITCHING MOTILITY PROTEIN PILT"/>
    <property type="match status" value="1"/>
</dbReference>
<dbReference type="Pfam" id="PF00437">
    <property type="entry name" value="T2SSE"/>
    <property type="match status" value="1"/>
</dbReference>